<keyword evidence="9 15" id="KW-0521">NADP</keyword>
<evidence type="ECO:0000256" key="7">
    <source>
        <dbReference type="ARBA" id="ARBA00022605"/>
    </source>
</evidence>
<evidence type="ECO:0000256" key="5">
    <source>
        <dbReference type="ARBA" id="ARBA00013213"/>
    </source>
</evidence>
<dbReference type="Pfam" id="PF01842">
    <property type="entry name" value="ACT"/>
    <property type="match status" value="1"/>
</dbReference>
<feature type="binding site" evidence="15">
    <location>
        <position position="187"/>
    </location>
    <ligand>
        <name>L-homoserine</name>
        <dbReference type="ChEBI" id="CHEBI:57476"/>
    </ligand>
</feature>
<dbReference type="PROSITE" id="PS51671">
    <property type="entry name" value="ACT"/>
    <property type="match status" value="1"/>
</dbReference>
<dbReference type="GO" id="GO:0009088">
    <property type="term" value="P:threonine biosynthetic process"/>
    <property type="evidence" value="ECO:0007669"/>
    <property type="project" value="UniProtKB-KW"/>
</dbReference>
<feature type="binding site" evidence="15">
    <location>
        <begin position="8"/>
        <end position="15"/>
    </location>
    <ligand>
        <name>NADP(+)</name>
        <dbReference type="ChEBI" id="CHEBI:58349"/>
    </ligand>
</feature>
<dbReference type="EMBL" id="JAZBJZ010000002">
    <property type="protein sequence ID" value="MEE3715301.1"/>
    <property type="molecule type" value="Genomic_DNA"/>
</dbReference>
<proteinExistence type="inferred from homology"/>
<evidence type="ECO:0000256" key="13">
    <source>
        <dbReference type="ARBA" id="ARBA00048841"/>
    </source>
</evidence>
<dbReference type="SUPFAM" id="SSF51735">
    <property type="entry name" value="NAD(P)-binding Rossmann-fold domains"/>
    <property type="match status" value="1"/>
</dbReference>
<evidence type="ECO:0000256" key="8">
    <source>
        <dbReference type="ARBA" id="ARBA00022697"/>
    </source>
</evidence>
<dbReference type="Gene3D" id="3.30.70.260">
    <property type="match status" value="1"/>
</dbReference>
<name>A0AAW9PSW4_9CYAN</name>
<gene>
    <name evidence="19" type="ORF">V2H45_00920</name>
</gene>
<dbReference type="Pfam" id="PF00742">
    <property type="entry name" value="Homoserine_dh"/>
    <property type="match status" value="1"/>
</dbReference>
<comment type="catalytic activity">
    <reaction evidence="13">
        <text>L-homoserine + NADP(+) = L-aspartate 4-semialdehyde + NADPH + H(+)</text>
        <dbReference type="Rhea" id="RHEA:15761"/>
        <dbReference type="ChEBI" id="CHEBI:15378"/>
        <dbReference type="ChEBI" id="CHEBI:57476"/>
        <dbReference type="ChEBI" id="CHEBI:57783"/>
        <dbReference type="ChEBI" id="CHEBI:58349"/>
        <dbReference type="ChEBI" id="CHEBI:537519"/>
        <dbReference type="EC" id="1.1.1.3"/>
    </reaction>
    <physiologicalReaction direction="right-to-left" evidence="13">
        <dbReference type="Rhea" id="RHEA:15763"/>
    </physiologicalReaction>
</comment>
<keyword evidence="8 16" id="KW-0791">Threonine biosynthesis</keyword>
<dbReference type="Pfam" id="PF03447">
    <property type="entry name" value="NAD_binding_3"/>
    <property type="match status" value="1"/>
</dbReference>
<dbReference type="GO" id="GO:0050661">
    <property type="term" value="F:NADP binding"/>
    <property type="evidence" value="ECO:0007669"/>
    <property type="project" value="InterPro"/>
</dbReference>
<evidence type="ECO:0000256" key="12">
    <source>
        <dbReference type="ARBA" id="ARBA00023167"/>
    </source>
</evidence>
<feature type="domain" description="ACT" evidence="18">
    <location>
        <begin position="358"/>
        <end position="432"/>
    </location>
</feature>
<dbReference type="FunFam" id="3.30.360.10:FF:000005">
    <property type="entry name" value="Homoserine dehydrogenase"/>
    <property type="match status" value="1"/>
</dbReference>
<evidence type="ECO:0000256" key="10">
    <source>
        <dbReference type="ARBA" id="ARBA00023002"/>
    </source>
</evidence>
<dbReference type="InterPro" id="IPR016204">
    <property type="entry name" value="HDH"/>
</dbReference>
<sequence>MTCKVGLLGLGTVGTGVAKILQDPVDRHPLLQEIEIARIGVRSLLKPRDVEFPDGYITEDLQSIVADPEIDIVVEVMGGIEPAKRLILTAIANGKHIVTANKAVIARYGDEIFTAAKEHGVYVMLEAAVCGGIPVIQALKQSLGANRITGITGIINGTTNYILSRMHAEGAEFENTLEDAQRLGYAEADPTADVDGFDAADKIAILASLAFGDRIKLDDIYREGIRTITSADIAWAKDLGFVIKLLGIARRSNDKTEKGIEIRVHPTLVPQTHPLASINGVTNAIRVEGDPIGEVVFSGPGAGSGATASAVVADIVNVVAALKASSKGASNEINQLMGCSHDRYATLSPIQNIATQYYVRLIAQDKPGVIGDLGACFGKHLVSIQTILQRNIHDGFAEIIVVTQTVSEQNFQAAIADLKNLAALHSIPTLIRVL</sequence>
<dbReference type="AlphaFoldDB" id="A0AAW9PSW4"/>
<dbReference type="Proteomes" id="UP001333818">
    <property type="component" value="Unassembled WGS sequence"/>
</dbReference>
<dbReference type="InterPro" id="IPR036291">
    <property type="entry name" value="NAD(P)-bd_dom_sf"/>
</dbReference>
<dbReference type="SUPFAM" id="SSF55021">
    <property type="entry name" value="ACT-like"/>
    <property type="match status" value="1"/>
</dbReference>
<keyword evidence="10 16" id="KW-0560">Oxidoreductase</keyword>
<dbReference type="InterPro" id="IPR005106">
    <property type="entry name" value="Asp/hSer_DH_NAD-bd"/>
</dbReference>
<dbReference type="EC" id="1.1.1.3" evidence="5 16"/>
<keyword evidence="12 16" id="KW-0486">Methionine biosynthesis</keyword>
<dbReference type="PIRSF" id="PIRSF000098">
    <property type="entry name" value="Homoser_dehydrog"/>
    <property type="match status" value="1"/>
</dbReference>
<dbReference type="GO" id="GO:0009086">
    <property type="term" value="P:methionine biosynthetic process"/>
    <property type="evidence" value="ECO:0007669"/>
    <property type="project" value="UniProtKB-KW"/>
</dbReference>
<dbReference type="NCBIfam" id="NF004976">
    <property type="entry name" value="PRK06349.1"/>
    <property type="match status" value="1"/>
</dbReference>
<keyword evidence="11" id="KW-0915">Sodium</keyword>
<dbReference type="SUPFAM" id="SSF55347">
    <property type="entry name" value="Glyceraldehyde-3-phosphate dehydrogenase-like, C-terminal domain"/>
    <property type="match status" value="1"/>
</dbReference>
<evidence type="ECO:0000313" key="19">
    <source>
        <dbReference type="EMBL" id="MEE3715301.1"/>
    </source>
</evidence>
<dbReference type="InterPro" id="IPR002912">
    <property type="entry name" value="ACT_dom"/>
</dbReference>
<dbReference type="RefSeq" id="WP_330481719.1">
    <property type="nucleotide sequence ID" value="NZ_JAZBJZ010000002.1"/>
</dbReference>
<dbReference type="Gene3D" id="3.30.360.10">
    <property type="entry name" value="Dihydrodipicolinate Reductase, domain 2"/>
    <property type="match status" value="1"/>
</dbReference>
<protein>
    <recommendedName>
        <fullName evidence="6 16">Homoserine dehydrogenase</fullName>
        <ecNumber evidence="5 16">1.1.1.3</ecNumber>
    </recommendedName>
</protein>
<evidence type="ECO:0000256" key="16">
    <source>
        <dbReference type="RuleBase" id="RU000579"/>
    </source>
</evidence>
<evidence type="ECO:0000256" key="9">
    <source>
        <dbReference type="ARBA" id="ARBA00022857"/>
    </source>
</evidence>
<evidence type="ECO:0000256" key="1">
    <source>
        <dbReference type="ARBA" id="ARBA00001920"/>
    </source>
</evidence>
<evidence type="ECO:0000256" key="3">
    <source>
        <dbReference type="ARBA" id="ARBA00005062"/>
    </source>
</evidence>
<dbReference type="GO" id="GO:0004412">
    <property type="term" value="F:homoserine dehydrogenase activity"/>
    <property type="evidence" value="ECO:0007669"/>
    <property type="project" value="UniProtKB-EC"/>
</dbReference>
<evidence type="ECO:0000256" key="15">
    <source>
        <dbReference type="PIRSR" id="PIRSR000098-2"/>
    </source>
</evidence>
<evidence type="ECO:0000256" key="4">
    <source>
        <dbReference type="ARBA" id="ARBA00006753"/>
    </source>
</evidence>
<dbReference type="PROSITE" id="PS01042">
    <property type="entry name" value="HOMOSER_DHGENASE"/>
    <property type="match status" value="1"/>
</dbReference>
<keyword evidence="7 16" id="KW-0028">Amino-acid biosynthesis</keyword>
<feature type="active site" description="Proton donor" evidence="14">
    <location>
        <position position="202"/>
    </location>
</feature>
<comment type="caution">
    <text evidence="19">The sequence shown here is derived from an EMBL/GenBank/DDBJ whole genome shotgun (WGS) entry which is preliminary data.</text>
</comment>
<evidence type="ECO:0000256" key="11">
    <source>
        <dbReference type="ARBA" id="ARBA00023053"/>
    </source>
</evidence>
<comment type="cofactor">
    <cofactor evidence="1">
        <name>a metal cation</name>
        <dbReference type="ChEBI" id="CHEBI:25213"/>
    </cofactor>
</comment>
<evidence type="ECO:0000313" key="20">
    <source>
        <dbReference type="Proteomes" id="UP001333818"/>
    </source>
</evidence>
<dbReference type="InterPro" id="IPR001342">
    <property type="entry name" value="HDH_cat"/>
</dbReference>
<dbReference type="PANTHER" id="PTHR43331:SF1">
    <property type="entry name" value="HOMOSERINE DEHYDROGENASE"/>
    <property type="match status" value="1"/>
</dbReference>
<evidence type="ECO:0000256" key="17">
    <source>
        <dbReference type="RuleBase" id="RU004171"/>
    </source>
</evidence>
<keyword evidence="20" id="KW-1185">Reference proteome</keyword>
<dbReference type="InterPro" id="IPR045865">
    <property type="entry name" value="ACT-like_dom_sf"/>
</dbReference>
<evidence type="ECO:0000256" key="6">
    <source>
        <dbReference type="ARBA" id="ARBA00013376"/>
    </source>
</evidence>
<dbReference type="CDD" id="cd04881">
    <property type="entry name" value="ACT_HSDH-Hom"/>
    <property type="match status" value="1"/>
</dbReference>
<comment type="similarity">
    <text evidence="4 17">Belongs to the homoserine dehydrogenase family.</text>
</comment>
<accession>A0AAW9PSW4</accession>
<feature type="binding site" evidence="15">
    <location>
        <position position="102"/>
    </location>
    <ligand>
        <name>NADPH</name>
        <dbReference type="ChEBI" id="CHEBI:57783"/>
    </ligand>
</feature>
<reference evidence="19" key="1">
    <citation type="submission" date="2024-01" db="EMBL/GenBank/DDBJ databases">
        <title>Bank of Algae and Cyanobacteria of the Azores (BACA) strain genomes.</title>
        <authorList>
            <person name="Luz R."/>
            <person name="Cordeiro R."/>
            <person name="Fonseca A."/>
            <person name="Goncalves V."/>
        </authorList>
    </citation>
    <scope>NUCLEOTIDE SEQUENCE</scope>
    <source>
        <strain evidence="19">BACA0141</strain>
    </source>
</reference>
<dbReference type="Gene3D" id="3.40.50.720">
    <property type="entry name" value="NAD(P)-binding Rossmann-like Domain"/>
    <property type="match status" value="1"/>
</dbReference>
<evidence type="ECO:0000256" key="14">
    <source>
        <dbReference type="PIRSR" id="PIRSR000098-1"/>
    </source>
</evidence>
<dbReference type="InterPro" id="IPR019811">
    <property type="entry name" value="HDH_CS"/>
</dbReference>
<dbReference type="PANTHER" id="PTHR43331">
    <property type="entry name" value="HOMOSERINE DEHYDROGENASE"/>
    <property type="match status" value="1"/>
</dbReference>
<evidence type="ECO:0000259" key="18">
    <source>
        <dbReference type="PROSITE" id="PS51671"/>
    </source>
</evidence>
<organism evidence="19 20">
    <name type="scientific">Tumidithrix elongata BACA0141</name>
    <dbReference type="NCBI Taxonomy" id="2716417"/>
    <lineage>
        <taxon>Bacteria</taxon>
        <taxon>Bacillati</taxon>
        <taxon>Cyanobacteriota</taxon>
        <taxon>Cyanophyceae</taxon>
        <taxon>Pseudanabaenales</taxon>
        <taxon>Pseudanabaenaceae</taxon>
        <taxon>Tumidithrix</taxon>
        <taxon>Tumidithrix elongata</taxon>
    </lineage>
</organism>
<comment type="pathway">
    <text evidence="2 16">Amino-acid biosynthesis; L-threonine biosynthesis; L-threonine from L-aspartate: step 3/5.</text>
</comment>
<comment type="pathway">
    <text evidence="3 16">Amino-acid biosynthesis; L-methionine biosynthesis via de novo pathway; L-homoserine from L-aspartate: step 3/3.</text>
</comment>
<evidence type="ECO:0000256" key="2">
    <source>
        <dbReference type="ARBA" id="ARBA00005056"/>
    </source>
</evidence>